<keyword evidence="8 12" id="KW-0297">G-protein coupled receptor</keyword>
<feature type="domain" description="G-protein coupled receptors family 1 profile" evidence="14">
    <location>
        <begin position="39"/>
        <end position="286"/>
    </location>
</feature>
<keyword evidence="3" id="KW-1003">Cell membrane</keyword>
<keyword evidence="5 12" id="KW-0812">Transmembrane</keyword>
<dbReference type="EMBL" id="KN120885">
    <property type="protein sequence ID" value="KFO37406.1"/>
    <property type="molecule type" value="Genomic_DNA"/>
</dbReference>
<evidence type="ECO:0000256" key="7">
    <source>
        <dbReference type="ARBA" id="ARBA00022989"/>
    </source>
</evidence>
<keyword evidence="10 12" id="KW-0675">Receptor</keyword>
<dbReference type="PANTHER" id="PTHR26453">
    <property type="entry name" value="OLFACTORY RECEPTOR"/>
    <property type="match status" value="1"/>
</dbReference>
<keyword evidence="9 13" id="KW-0472">Membrane</keyword>
<feature type="transmembrane region" description="Helical" evidence="13">
    <location>
        <begin position="236"/>
        <end position="257"/>
    </location>
</feature>
<feature type="transmembrane region" description="Helical" evidence="13">
    <location>
        <begin position="313"/>
        <end position="337"/>
    </location>
</feature>
<comment type="similarity">
    <text evidence="2 12">Belongs to the G-protein coupled receptor 1 family.</text>
</comment>
<dbReference type="CDD" id="cd15947">
    <property type="entry name" value="7tmA_OR2B-like"/>
    <property type="match status" value="2"/>
</dbReference>
<keyword evidence="4" id="KW-0716">Sensory transduction</keyword>
<dbReference type="Pfam" id="PF13853">
    <property type="entry name" value="7tm_4"/>
    <property type="match status" value="2"/>
</dbReference>
<dbReference type="Gene3D" id="1.20.1070.10">
    <property type="entry name" value="Rhodopsin 7-helix transmembrane proteins"/>
    <property type="match status" value="2"/>
</dbReference>
<evidence type="ECO:0000256" key="11">
    <source>
        <dbReference type="ARBA" id="ARBA00023224"/>
    </source>
</evidence>
<dbReference type="AlphaFoldDB" id="A0A091EP05"/>
<dbReference type="SUPFAM" id="SSF81321">
    <property type="entry name" value="Family A G protein-coupled receptor-like"/>
    <property type="match status" value="2"/>
</dbReference>
<evidence type="ECO:0000256" key="9">
    <source>
        <dbReference type="ARBA" id="ARBA00023136"/>
    </source>
</evidence>
<dbReference type="GO" id="GO:0004930">
    <property type="term" value="F:G protein-coupled receptor activity"/>
    <property type="evidence" value="ECO:0007669"/>
    <property type="project" value="UniProtKB-KW"/>
</dbReference>
<dbReference type="GO" id="GO:0004984">
    <property type="term" value="F:olfactory receptor activity"/>
    <property type="evidence" value="ECO:0007669"/>
    <property type="project" value="InterPro"/>
</dbReference>
<keyword evidence="16" id="KW-1185">Reference proteome</keyword>
<name>A0A091EP05_FUKDA</name>
<dbReference type="InterPro" id="IPR000725">
    <property type="entry name" value="Olfact_rcpt"/>
</dbReference>
<feature type="transmembrane region" description="Helical" evidence="13">
    <location>
        <begin position="269"/>
        <end position="288"/>
    </location>
</feature>
<dbReference type="GO" id="GO:0005886">
    <property type="term" value="C:plasma membrane"/>
    <property type="evidence" value="ECO:0007669"/>
    <property type="project" value="UniProtKB-SubCell"/>
</dbReference>
<comment type="subcellular location">
    <subcellularLocation>
        <location evidence="1">Cell membrane</location>
        <topology evidence="1">Multi-pass membrane protein</topology>
    </subcellularLocation>
</comment>
<dbReference type="eggNOG" id="ENOG502RU2A">
    <property type="taxonomic scope" value="Eukaryota"/>
</dbReference>
<feature type="transmembrane region" description="Helical" evidence="13">
    <location>
        <begin position="378"/>
        <end position="404"/>
    </location>
</feature>
<feature type="transmembrane region" description="Helical" evidence="13">
    <location>
        <begin position="202"/>
        <end position="224"/>
    </location>
</feature>
<reference evidence="15 16" key="1">
    <citation type="submission" date="2013-11" db="EMBL/GenBank/DDBJ databases">
        <title>The Damaraland mole rat (Fukomys damarensis) genome and evolution of African mole rats.</title>
        <authorList>
            <person name="Gladyshev V.N."/>
            <person name="Fang X."/>
        </authorList>
    </citation>
    <scope>NUCLEOTIDE SEQUENCE [LARGE SCALE GENOMIC DNA]</scope>
    <source>
        <tissue evidence="15">Liver</tissue>
    </source>
</reference>
<dbReference type="PROSITE" id="PS00237">
    <property type="entry name" value="G_PROTEIN_RECEP_F1_1"/>
    <property type="match status" value="2"/>
</dbReference>
<evidence type="ECO:0000256" key="4">
    <source>
        <dbReference type="ARBA" id="ARBA00022606"/>
    </source>
</evidence>
<dbReference type="PRINTS" id="PR00245">
    <property type="entry name" value="OLFACTORYR"/>
</dbReference>
<feature type="transmembrane region" description="Helical" evidence="13">
    <location>
        <begin position="58"/>
        <end position="79"/>
    </location>
</feature>
<evidence type="ECO:0000256" key="8">
    <source>
        <dbReference type="ARBA" id="ARBA00023040"/>
    </source>
</evidence>
<evidence type="ECO:0000256" key="3">
    <source>
        <dbReference type="ARBA" id="ARBA00022475"/>
    </source>
</evidence>
<feature type="transmembrane region" description="Helical" evidence="13">
    <location>
        <begin position="490"/>
        <end position="512"/>
    </location>
</feature>
<evidence type="ECO:0000256" key="13">
    <source>
        <dbReference type="SAM" id="Phobius"/>
    </source>
</evidence>
<dbReference type="FunFam" id="1.10.1220.70:FF:000001">
    <property type="entry name" value="Olfactory receptor"/>
    <property type="match status" value="2"/>
</dbReference>
<organism evidence="15 16">
    <name type="scientific">Fukomys damarensis</name>
    <name type="common">Damaraland mole rat</name>
    <name type="synonym">Cryptomys damarensis</name>
    <dbReference type="NCBI Taxonomy" id="885580"/>
    <lineage>
        <taxon>Eukaryota</taxon>
        <taxon>Metazoa</taxon>
        <taxon>Chordata</taxon>
        <taxon>Craniata</taxon>
        <taxon>Vertebrata</taxon>
        <taxon>Euteleostomi</taxon>
        <taxon>Mammalia</taxon>
        <taxon>Eutheria</taxon>
        <taxon>Euarchontoglires</taxon>
        <taxon>Glires</taxon>
        <taxon>Rodentia</taxon>
        <taxon>Hystricomorpha</taxon>
        <taxon>Bathyergidae</taxon>
        <taxon>Fukomys</taxon>
    </lineage>
</organism>
<feature type="domain" description="G-protein coupled receptors family 1 profile" evidence="14">
    <location>
        <begin position="327"/>
        <end position="574"/>
    </location>
</feature>
<dbReference type="InterPro" id="IPR017452">
    <property type="entry name" value="GPCR_Rhodpsn_7TM"/>
</dbReference>
<evidence type="ECO:0000256" key="12">
    <source>
        <dbReference type="RuleBase" id="RU000688"/>
    </source>
</evidence>
<keyword evidence="7 13" id="KW-1133">Transmembrane helix</keyword>
<feature type="transmembrane region" description="Helical" evidence="13">
    <location>
        <begin position="25"/>
        <end position="46"/>
    </location>
</feature>
<keyword evidence="6" id="KW-0552">Olfaction</keyword>
<evidence type="ECO:0000313" key="15">
    <source>
        <dbReference type="EMBL" id="KFO37406.1"/>
    </source>
</evidence>
<sequence>MENASFPNNFVLLGFSEFPWLERPLFAVVLLSYILTLVGNSSIILLSLVDPRLQTPMYFFLDNLSLLDLGITCTTVPQLLANLWGPDKTIAAWGCITQLYVYTWTGCTECALLAIMAIDRYVAICRPLHYTLIMRPWVCVQMVAASWCSGLASSLLQATLTLQLPFCGHHTLDHFFCEVPVLIKLACGDTSTNELAMVLGNLPFGVVAPLMVLISYIFIARAILKLPSAEGRHKALSTCSSHLLVVTMYFGPGMYMYLQPPAKSKQAKFMSFFYCVFTPVLNPLIYTLRNKDVQAAWKRILQSQEFPWLERPLFAVVLLSYILTLVGNSSIILLSLVDPRLQTPMYFFLDNLSLLDLGITCTTVPQLLANLWGPDKTIAAWGCITQLYVYTWTGCTECALLAIMAIDRYVAICRPLHYTLIMRPWVCVQMVAASWCSGLASSLLQATLTLQLPFCGHHTLDHFFCEVPVLIKLACGDTSTNELAMVLGNLPFGVVAPLMVLISYIFIARAILKLPSAEGRHKALSTCSSHLLVVTMYFGPGMYMYLQPPAKSKQAKFMSFFYCVFTPVLNPLIYTLRNKDVQAAWKRILQSQGKVKSWKVRRTLPVS</sequence>
<evidence type="ECO:0000259" key="14">
    <source>
        <dbReference type="PROSITE" id="PS50262"/>
    </source>
</evidence>
<evidence type="ECO:0000256" key="10">
    <source>
        <dbReference type="ARBA" id="ARBA00023170"/>
    </source>
</evidence>
<evidence type="ECO:0000256" key="5">
    <source>
        <dbReference type="ARBA" id="ARBA00022692"/>
    </source>
</evidence>
<dbReference type="InterPro" id="IPR000276">
    <property type="entry name" value="GPCR_Rhodpsn"/>
</dbReference>
<accession>A0A091EP05</accession>
<gene>
    <name evidence="15" type="ORF">H920_01180</name>
</gene>
<dbReference type="PRINTS" id="PR00237">
    <property type="entry name" value="GPCRRHODOPSN"/>
</dbReference>
<evidence type="ECO:0000256" key="6">
    <source>
        <dbReference type="ARBA" id="ARBA00022725"/>
    </source>
</evidence>
<evidence type="ECO:0000256" key="2">
    <source>
        <dbReference type="ARBA" id="ARBA00010663"/>
    </source>
</evidence>
<keyword evidence="11 12" id="KW-0807">Transducer</keyword>
<feature type="transmembrane region" description="Helical" evidence="13">
    <location>
        <begin position="524"/>
        <end position="545"/>
    </location>
</feature>
<protein>
    <submittedName>
        <fullName evidence="15">Olfactory receptor 15</fullName>
    </submittedName>
</protein>
<evidence type="ECO:0000256" key="1">
    <source>
        <dbReference type="ARBA" id="ARBA00004651"/>
    </source>
</evidence>
<feature type="transmembrane region" description="Helical" evidence="13">
    <location>
        <begin position="557"/>
        <end position="576"/>
    </location>
</feature>
<feature type="transmembrane region" description="Helical" evidence="13">
    <location>
        <begin position="99"/>
        <end position="118"/>
    </location>
</feature>
<feature type="transmembrane region" description="Helical" evidence="13">
    <location>
        <begin position="425"/>
        <end position="444"/>
    </location>
</feature>
<dbReference type="PROSITE" id="PS50262">
    <property type="entry name" value="G_PROTEIN_RECEP_F1_2"/>
    <property type="match status" value="2"/>
</dbReference>
<dbReference type="Proteomes" id="UP000028990">
    <property type="component" value="Unassembled WGS sequence"/>
</dbReference>
<dbReference type="FunFam" id="1.20.1070.10:FF:000005">
    <property type="entry name" value="Olfactory receptor"/>
    <property type="match status" value="2"/>
</dbReference>
<evidence type="ECO:0000313" key="16">
    <source>
        <dbReference type="Proteomes" id="UP000028990"/>
    </source>
</evidence>
<proteinExistence type="inferred from homology"/>